<reference evidence="3" key="1">
    <citation type="submission" date="2018-05" db="EMBL/GenBank/DDBJ databases">
        <authorList>
            <person name="Li X."/>
        </authorList>
    </citation>
    <scope>NUCLEOTIDE SEQUENCE [LARGE SCALE GENOMIC DNA]</scope>
    <source>
        <strain evidence="3">LX32</strain>
    </source>
</reference>
<evidence type="ECO:0000313" key="2">
    <source>
        <dbReference type="EMBL" id="RAK55347.1"/>
    </source>
</evidence>
<keyword evidence="1" id="KW-1133">Transmembrane helix</keyword>
<keyword evidence="1" id="KW-0472">Membrane</keyword>
<sequence length="66" mass="7057">MSFTESALDPEAMNQARTLLEKPQPRERIWPVLGAAGLLAISALAFATAMIMAPPVISEHVLKSAP</sequence>
<dbReference type="OrthoDB" id="7211163at2"/>
<dbReference type="EMBL" id="QFYQ01000001">
    <property type="protein sequence ID" value="RAK55347.1"/>
    <property type="molecule type" value="Genomic_DNA"/>
</dbReference>
<dbReference type="RefSeq" id="WP_111529095.1">
    <property type="nucleotide sequence ID" value="NZ_JBHRSG010000003.1"/>
</dbReference>
<comment type="caution">
    <text evidence="2">The sequence shown here is derived from an EMBL/GenBank/DDBJ whole genome shotgun (WGS) entry which is preliminary data.</text>
</comment>
<dbReference type="AlphaFoldDB" id="A0A328ALB0"/>
<keyword evidence="1" id="KW-0812">Transmembrane</keyword>
<dbReference type="Proteomes" id="UP000249254">
    <property type="component" value="Unassembled WGS sequence"/>
</dbReference>
<organism evidence="2 3">
    <name type="scientific">Phenylobacterium soli</name>
    <dbReference type="NCBI Taxonomy" id="2170551"/>
    <lineage>
        <taxon>Bacteria</taxon>
        <taxon>Pseudomonadati</taxon>
        <taxon>Pseudomonadota</taxon>
        <taxon>Alphaproteobacteria</taxon>
        <taxon>Caulobacterales</taxon>
        <taxon>Caulobacteraceae</taxon>
        <taxon>Phenylobacterium</taxon>
    </lineage>
</organism>
<proteinExistence type="predicted"/>
<evidence type="ECO:0000256" key="1">
    <source>
        <dbReference type="SAM" id="Phobius"/>
    </source>
</evidence>
<keyword evidence="3" id="KW-1185">Reference proteome</keyword>
<accession>A0A328ALB0</accession>
<protein>
    <submittedName>
        <fullName evidence="2">Uncharacterized protein</fullName>
    </submittedName>
</protein>
<gene>
    <name evidence="2" type="ORF">DJ017_12890</name>
</gene>
<feature type="transmembrane region" description="Helical" evidence="1">
    <location>
        <begin position="29"/>
        <end position="53"/>
    </location>
</feature>
<evidence type="ECO:0000313" key="3">
    <source>
        <dbReference type="Proteomes" id="UP000249254"/>
    </source>
</evidence>
<name>A0A328ALB0_9CAUL</name>